<keyword evidence="3" id="KW-1185">Reference proteome</keyword>
<organism evidence="2 3">
    <name type="scientific">Muraenolepis orangiensis</name>
    <name type="common">Patagonian moray cod</name>
    <dbReference type="NCBI Taxonomy" id="630683"/>
    <lineage>
        <taxon>Eukaryota</taxon>
        <taxon>Metazoa</taxon>
        <taxon>Chordata</taxon>
        <taxon>Craniata</taxon>
        <taxon>Vertebrata</taxon>
        <taxon>Euteleostomi</taxon>
        <taxon>Actinopterygii</taxon>
        <taxon>Neopterygii</taxon>
        <taxon>Teleostei</taxon>
        <taxon>Neoteleostei</taxon>
        <taxon>Acanthomorphata</taxon>
        <taxon>Zeiogadaria</taxon>
        <taxon>Gadariae</taxon>
        <taxon>Gadiformes</taxon>
        <taxon>Muraenolepidoidei</taxon>
        <taxon>Muraenolepididae</taxon>
        <taxon>Muraenolepis</taxon>
    </lineage>
</organism>
<dbReference type="Proteomes" id="UP001148018">
    <property type="component" value="Unassembled WGS sequence"/>
</dbReference>
<gene>
    <name evidence="2" type="ORF">NHX12_001054</name>
</gene>
<sequence>MEAPGPRLRGVGGRYLCLKRPELNRGLEELKWVRGERTLSDLSGAKEPQPGASNRSLNQEPQTGASL</sequence>
<feature type="region of interest" description="Disordered" evidence="1">
    <location>
        <begin position="36"/>
        <end position="67"/>
    </location>
</feature>
<evidence type="ECO:0000256" key="1">
    <source>
        <dbReference type="SAM" id="MobiDB-lite"/>
    </source>
</evidence>
<dbReference type="EMBL" id="JANIIK010000109">
    <property type="protein sequence ID" value="KAJ3597531.1"/>
    <property type="molecule type" value="Genomic_DNA"/>
</dbReference>
<proteinExistence type="predicted"/>
<accession>A0A9Q0DZQ8</accession>
<name>A0A9Q0DZQ8_9TELE</name>
<feature type="compositionally biased region" description="Polar residues" evidence="1">
    <location>
        <begin position="51"/>
        <end position="67"/>
    </location>
</feature>
<protein>
    <submittedName>
        <fullName evidence="2">Uncharacterized protein</fullName>
    </submittedName>
</protein>
<reference evidence="2" key="1">
    <citation type="submission" date="2022-07" db="EMBL/GenBank/DDBJ databases">
        <title>Chromosome-level genome of Muraenolepis orangiensis.</title>
        <authorList>
            <person name="Kim J."/>
        </authorList>
    </citation>
    <scope>NUCLEOTIDE SEQUENCE</scope>
    <source>
        <strain evidence="2">KU_S4_2022</strain>
        <tissue evidence="2">Muscle</tissue>
    </source>
</reference>
<comment type="caution">
    <text evidence="2">The sequence shown here is derived from an EMBL/GenBank/DDBJ whole genome shotgun (WGS) entry which is preliminary data.</text>
</comment>
<dbReference type="AlphaFoldDB" id="A0A9Q0DZQ8"/>
<evidence type="ECO:0000313" key="2">
    <source>
        <dbReference type="EMBL" id="KAJ3597531.1"/>
    </source>
</evidence>
<evidence type="ECO:0000313" key="3">
    <source>
        <dbReference type="Proteomes" id="UP001148018"/>
    </source>
</evidence>